<proteinExistence type="predicted"/>
<keyword evidence="2" id="KW-0812">Transmembrane</keyword>
<keyword evidence="1" id="KW-0175">Coiled coil</keyword>
<evidence type="ECO:0000256" key="2">
    <source>
        <dbReference type="SAM" id="Phobius"/>
    </source>
</evidence>
<keyword evidence="2" id="KW-0472">Membrane</keyword>
<comment type="caution">
    <text evidence="3">The sequence shown here is derived from an EMBL/GenBank/DDBJ whole genome shotgun (WGS) entry which is preliminary data.</text>
</comment>
<accession>A0ABM8Q4J3</accession>
<keyword evidence="2" id="KW-1133">Transmembrane helix</keyword>
<name>A0ABM8Q4J3_9BACT</name>
<evidence type="ECO:0008006" key="5">
    <source>
        <dbReference type="Google" id="ProtNLM"/>
    </source>
</evidence>
<gene>
    <name evidence="3" type="ORF">LMG7974_00678</name>
</gene>
<protein>
    <recommendedName>
        <fullName evidence="5">Flagellar biosynthesis protein</fullName>
    </recommendedName>
</protein>
<evidence type="ECO:0000313" key="4">
    <source>
        <dbReference type="Proteomes" id="UP000789803"/>
    </source>
</evidence>
<organism evidence="3 4">
    <name type="scientific">Campylobacter majalis</name>
    <dbReference type="NCBI Taxonomy" id="2790656"/>
    <lineage>
        <taxon>Bacteria</taxon>
        <taxon>Pseudomonadati</taxon>
        <taxon>Campylobacterota</taxon>
        <taxon>Epsilonproteobacteria</taxon>
        <taxon>Campylobacterales</taxon>
        <taxon>Campylobacteraceae</taxon>
        <taxon>Campylobacter</taxon>
    </lineage>
</organism>
<keyword evidence="4" id="KW-1185">Reference proteome</keyword>
<sequence length="78" mass="9576">MHFLPWIIIVILIYTVFMLINRYEKKLTLLSKMIEQNDRHIQQNKELIEQNRLLIEKNKYNIEKNAKHINKIDIDLED</sequence>
<dbReference type="RefSeq" id="WP_229932496.1">
    <property type="nucleotide sequence ID" value="NZ_CAJHOF010000005.1"/>
</dbReference>
<reference evidence="3 4" key="1">
    <citation type="submission" date="2020-11" db="EMBL/GenBank/DDBJ databases">
        <authorList>
            <person name="Peeters C."/>
        </authorList>
    </citation>
    <scope>NUCLEOTIDE SEQUENCE [LARGE SCALE GENOMIC DNA]</scope>
    <source>
        <strain evidence="3 4">LMG 7974</strain>
    </source>
</reference>
<evidence type="ECO:0000256" key="1">
    <source>
        <dbReference type="SAM" id="Coils"/>
    </source>
</evidence>
<feature type="transmembrane region" description="Helical" evidence="2">
    <location>
        <begin position="6"/>
        <end position="23"/>
    </location>
</feature>
<dbReference type="Proteomes" id="UP000789803">
    <property type="component" value="Unassembled WGS sequence"/>
</dbReference>
<dbReference type="EMBL" id="CAJHOF010000005">
    <property type="protein sequence ID" value="CAD7287795.1"/>
    <property type="molecule type" value="Genomic_DNA"/>
</dbReference>
<feature type="coiled-coil region" evidence="1">
    <location>
        <begin position="30"/>
        <end position="57"/>
    </location>
</feature>
<evidence type="ECO:0000313" key="3">
    <source>
        <dbReference type="EMBL" id="CAD7287795.1"/>
    </source>
</evidence>